<evidence type="ECO:0000313" key="3">
    <source>
        <dbReference type="EMBL" id="TDO27517.1"/>
    </source>
</evidence>
<gene>
    <name evidence="3" type="ORF">EV643_1561</name>
</gene>
<dbReference type="RefSeq" id="WP_133806057.1">
    <property type="nucleotide sequence ID" value="NZ_SNWQ01000056.1"/>
</dbReference>
<sequence>MQSNANRCRWALIAAITLAVSAACSAQPSPPATPTTNPAADLPGRIVFTRAGGTFGDETIFTANANGTNERKIADGGATCCPRATRDGRRLLFAAAAGNRITTATMNIDGSDRTTIPLPDTTLNLGPGAWSPNADRIAFEGWDDTDNTRDGIYLARPDGTQLTRLTNADEQRDLPSDFSPDGTRLVFLRQTPGAPNPGSLFVVNVDGTGLRQITPDGFNVQCCGNHRWSPDGKRILFADTMGALWLVNPDGTGLTKFFSDTQGRFAITPAWSPDGTRVMFALDPTADPFAHPANGLYVINTDGTALTLVIGTPDFKREPEWLP</sequence>
<evidence type="ECO:0000256" key="1">
    <source>
        <dbReference type="ARBA" id="ARBA00009820"/>
    </source>
</evidence>
<organism evidence="3 4">
    <name type="scientific">Kribbella caucasensis</name>
    <dbReference type="NCBI Taxonomy" id="2512215"/>
    <lineage>
        <taxon>Bacteria</taxon>
        <taxon>Bacillati</taxon>
        <taxon>Actinomycetota</taxon>
        <taxon>Actinomycetes</taxon>
        <taxon>Propionibacteriales</taxon>
        <taxon>Kribbellaceae</taxon>
        <taxon>Kribbella</taxon>
    </lineage>
</organism>
<dbReference type="PROSITE" id="PS51257">
    <property type="entry name" value="PROKAR_LIPOPROTEIN"/>
    <property type="match status" value="1"/>
</dbReference>
<dbReference type="PANTHER" id="PTHR36842:SF1">
    <property type="entry name" value="PROTEIN TOLB"/>
    <property type="match status" value="1"/>
</dbReference>
<keyword evidence="2" id="KW-0732">Signal</keyword>
<dbReference type="Proteomes" id="UP000295388">
    <property type="component" value="Unassembled WGS sequence"/>
</dbReference>
<accession>A0A4R6IYK4</accession>
<dbReference type="Gene3D" id="2.120.10.30">
    <property type="entry name" value="TolB, C-terminal domain"/>
    <property type="match status" value="3"/>
</dbReference>
<dbReference type="PANTHER" id="PTHR36842">
    <property type="entry name" value="PROTEIN TOLB HOMOLOG"/>
    <property type="match status" value="1"/>
</dbReference>
<dbReference type="InterPro" id="IPR011659">
    <property type="entry name" value="WD40"/>
</dbReference>
<comment type="caution">
    <text evidence="3">The sequence shown here is derived from an EMBL/GenBank/DDBJ whole genome shotgun (WGS) entry which is preliminary data.</text>
</comment>
<protein>
    <submittedName>
        <fullName evidence="3">WD40 repeat protein</fullName>
    </submittedName>
</protein>
<comment type="similarity">
    <text evidence="1">Belongs to the TolB family.</text>
</comment>
<dbReference type="AlphaFoldDB" id="A0A4R6IYK4"/>
<name>A0A4R6IYK4_9ACTN</name>
<dbReference type="Pfam" id="PF07676">
    <property type="entry name" value="PD40"/>
    <property type="match status" value="3"/>
</dbReference>
<feature type="chain" id="PRO_5038975969" evidence="2">
    <location>
        <begin position="27"/>
        <end position="323"/>
    </location>
</feature>
<dbReference type="SUPFAM" id="SSF69304">
    <property type="entry name" value="Tricorn protease N-terminal domain"/>
    <property type="match status" value="1"/>
</dbReference>
<dbReference type="EMBL" id="SNWQ01000056">
    <property type="protein sequence ID" value="TDO27517.1"/>
    <property type="molecule type" value="Genomic_DNA"/>
</dbReference>
<evidence type="ECO:0000313" key="4">
    <source>
        <dbReference type="Proteomes" id="UP000295388"/>
    </source>
</evidence>
<dbReference type="OrthoDB" id="9758793at2"/>
<reference evidence="3 4" key="1">
    <citation type="submission" date="2019-03" db="EMBL/GenBank/DDBJ databases">
        <title>Genomic Encyclopedia of Type Strains, Phase III (KMG-III): the genomes of soil and plant-associated and newly described type strains.</title>
        <authorList>
            <person name="Whitman W."/>
        </authorList>
    </citation>
    <scope>NUCLEOTIDE SEQUENCE [LARGE SCALE GENOMIC DNA]</scope>
    <source>
        <strain evidence="3 4">VKM Ac-2527</strain>
    </source>
</reference>
<evidence type="ECO:0000256" key="2">
    <source>
        <dbReference type="SAM" id="SignalP"/>
    </source>
</evidence>
<keyword evidence="4" id="KW-1185">Reference proteome</keyword>
<proteinExistence type="inferred from homology"/>
<dbReference type="InterPro" id="IPR011042">
    <property type="entry name" value="6-blade_b-propeller_TolB-like"/>
</dbReference>
<feature type="signal peptide" evidence="2">
    <location>
        <begin position="1"/>
        <end position="26"/>
    </location>
</feature>